<evidence type="ECO:0000256" key="2">
    <source>
        <dbReference type="ARBA" id="ARBA00009870"/>
    </source>
</evidence>
<dbReference type="Pfam" id="PF04824">
    <property type="entry name" value="Rad21_Rec8"/>
    <property type="match status" value="1"/>
</dbReference>
<evidence type="ECO:0000313" key="7">
    <source>
        <dbReference type="EMBL" id="KAG0151033.1"/>
    </source>
</evidence>
<evidence type="ECO:0000256" key="3">
    <source>
        <dbReference type="ARBA" id="ARBA00023242"/>
    </source>
</evidence>
<feature type="region of interest" description="Disordered" evidence="4">
    <location>
        <begin position="227"/>
        <end position="309"/>
    </location>
</feature>
<dbReference type="PANTHER" id="PTHR12585">
    <property type="entry name" value="SCC1 / RAD21 FAMILY MEMBER"/>
    <property type="match status" value="1"/>
</dbReference>
<dbReference type="GO" id="GO:0007064">
    <property type="term" value="P:mitotic sister chromatid cohesion"/>
    <property type="evidence" value="ECO:0007669"/>
    <property type="project" value="TreeGrafter"/>
</dbReference>
<evidence type="ECO:0000256" key="1">
    <source>
        <dbReference type="ARBA" id="ARBA00004123"/>
    </source>
</evidence>
<keyword evidence="8" id="KW-1185">Reference proteome</keyword>
<evidence type="ECO:0000259" key="5">
    <source>
        <dbReference type="Pfam" id="PF04824"/>
    </source>
</evidence>
<dbReference type="GO" id="GO:1990414">
    <property type="term" value="P:replication-born double-strand break repair via sister chromatid exchange"/>
    <property type="evidence" value="ECO:0007669"/>
    <property type="project" value="TreeGrafter"/>
</dbReference>
<dbReference type="Gene3D" id="1.10.10.580">
    <property type="entry name" value="Structural maintenance of chromosome 1. Chain E"/>
    <property type="match status" value="1"/>
</dbReference>
<sequence length="773" mass="83009">MFFAPDMLSKRGPLAKVWLAAHVEKKVSKTQTLQTSIPSTVEVILDPSSSSSQQAPPLALRLSGQLLLGITRIYGKQAKYLLEDCSEASDKIRAAFRAALASDLSGPNRLGIKMVPAELGTGDAQQAINLRPANRDIFDFELEFGGEFDGFGDGWNAEHFLDPENTRAGARITASLADITLIEEGDGFGDMGDQMDIDLDLDFGGGGAQDVFGEDAGLDLGLVDADASSRRRGTKRQATDNEDEGLGDQTLEMELGRDAPGSVDRRSARESLGPDVHMSAKSDDHPASGGIGEISMDIDPGFESTRFDRADDDFRGQDLDLGLDLGLGGAGAAEPGDRTPQASRSREQTPTLDSQAADQNPLLGSIEVTPRTSHRLAQLQSPVRPAAAGADGQPGTAVKKPPTKKQRTQLVDVVTELEGNGAPGRAAGLGSQGGSQSVGGMGASSRAEKIASGLYVEPQYLPKNRYELACLEIRLNPRRNKCLPTRIEYEGSQWLLAAPPGVCAELTNLFKFPAPNDTQSTRAGKQRAVDEVDVQRIDQRGRSVESEMGRRQDEERLVAETSGVEDVLGNDTFDGRADETGVMTELGEGGPVMEDDFRFEMQSNPDLHLGGDEDVPPVRSPSRALSEIPGPTPRVRAEGESSVLDLFDELAESQATQSSVREGAIQDSGRGPVGGTKWSKNTMKALRVLKDQLGLDEGEGEGEGEAERSMGRKKIKFEKVSEKASKRAASSFFFELLVLATRDCIKLDQPAAYGPITVEDQDRLWEVVEQEGV</sequence>
<comment type="caution">
    <text evidence="7">The sequence shown here is derived from an EMBL/GenBank/DDBJ whole genome shotgun (WGS) entry which is preliminary data.</text>
</comment>
<dbReference type="GO" id="GO:0005634">
    <property type="term" value="C:nucleus"/>
    <property type="evidence" value="ECO:0007669"/>
    <property type="project" value="UniProtKB-SubCell"/>
</dbReference>
<feature type="domain" description="Rad21/Rec8-like protein C-terminal eukaryotic" evidence="5">
    <location>
        <begin position="713"/>
        <end position="759"/>
    </location>
</feature>
<dbReference type="InterPro" id="IPR006909">
    <property type="entry name" value="Rad21/Rec8_C_eu"/>
</dbReference>
<feature type="domain" description="Rad21/Rec8-like protein N-terminal" evidence="6">
    <location>
        <begin position="1"/>
        <end position="100"/>
    </location>
</feature>
<dbReference type="PANTHER" id="PTHR12585:SF69">
    <property type="entry name" value="FI11703P"/>
    <property type="match status" value="1"/>
</dbReference>
<dbReference type="GO" id="GO:0030892">
    <property type="term" value="C:mitotic cohesin complex"/>
    <property type="evidence" value="ECO:0007669"/>
    <property type="project" value="TreeGrafter"/>
</dbReference>
<dbReference type="AlphaFoldDB" id="A0A9P6NRS2"/>
<dbReference type="EMBL" id="MU167215">
    <property type="protein sequence ID" value="KAG0151033.1"/>
    <property type="molecule type" value="Genomic_DNA"/>
</dbReference>
<dbReference type="Pfam" id="PF04825">
    <property type="entry name" value="Rad21_Rec8_N"/>
    <property type="match status" value="1"/>
</dbReference>
<dbReference type="GO" id="GO:0003682">
    <property type="term" value="F:chromatin binding"/>
    <property type="evidence" value="ECO:0007669"/>
    <property type="project" value="TreeGrafter"/>
</dbReference>
<gene>
    <name evidence="7" type="ORF">CROQUDRAFT_651549</name>
</gene>
<comment type="subcellular location">
    <subcellularLocation>
        <location evidence="1">Nucleus</location>
    </subcellularLocation>
</comment>
<organism evidence="7 8">
    <name type="scientific">Cronartium quercuum f. sp. fusiforme G11</name>
    <dbReference type="NCBI Taxonomy" id="708437"/>
    <lineage>
        <taxon>Eukaryota</taxon>
        <taxon>Fungi</taxon>
        <taxon>Dikarya</taxon>
        <taxon>Basidiomycota</taxon>
        <taxon>Pucciniomycotina</taxon>
        <taxon>Pucciniomycetes</taxon>
        <taxon>Pucciniales</taxon>
        <taxon>Coleosporiaceae</taxon>
        <taxon>Cronartium</taxon>
    </lineage>
</organism>
<accession>A0A9P6NRS2</accession>
<feature type="region of interest" description="Disordered" evidence="4">
    <location>
        <begin position="655"/>
        <end position="677"/>
    </location>
</feature>
<reference evidence="7" key="1">
    <citation type="submission" date="2013-11" db="EMBL/GenBank/DDBJ databases">
        <title>Genome sequence of the fusiform rust pathogen reveals effectors for host alternation and coevolution with pine.</title>
        <authorList>
            <consortium name="DOE Joint Genome Institute"/>
            <person name="Smith K."/>
            <person name="Pendleton A."/>
            <person name="Kubisiak T."/>
            <person name="Anderson C."/>
            <person name="Salamov A."/>
            <person name="Aerts A."/>
            <person name="Riley R."/>
            <person name="Clum A."/>
            <person name="Lindquist E."/>
            <person name="Ence D."/>
            <person name="Campbell M."/>
            <person name="Kronenberg Z."/>
            <person name="Feau N."/>
            <person name="Dhillon B."/>
            <person name="Hamelin R."/>
            <person name="Burleigh J."/>
            <person name="Smith J."/>
            <person name="Yandell M."/>
            <person name="Nelson C."/>
            <person name="Grigoriev I."/>
            <person name="Davis J."/>
        </authorList>
    </citation>
    <scope>NUCLEOTIDE SEQUENCE</scope>
    <source>
        <strain evidence="7">G11</strain>
    </source>
</reference>
<evidence type="ECO:0000256" key="4">
    <source>
        <dbReference type="SAM" id="MobiDB-lite"/>
    </source>
</evidence>
<feature type="region of interest" description="Disordered" evidence="4">
    <location>
        <begin position="380"/>
        <end position="442"/>
    </location>
</feature>
<feature type="region of interest" description="Disordered" evidence="4">
    <location>
        <begin position="321"/>
        <end position="362"/>
    </location>
</feature>
<proteinExistence type="inferred from homology"/>
<dbReference type="InterPro" id="IPR006910">
    <property type="entry name" value="Rad21_Rec8_N"/>
</dbReference>
<evidence type="ECO:0000259" key="6">
    <source>
        <dbReference type="Pfam" id="PF04825"/>
    </source>
</evidence>
<feature type="compositionally biased region" description="Gly residues" evidence="4">
    <location>
        <begin position="430"/>
        <end position="442"/>
    </location>
</feature>
<evidence type="ECO:0008006" key="9">
    <source>
        <dbReference type="Google" id="ProtNLM"/>
    </source>
</evidence>
<evidence type="ECO:0000313" key="8">
    <source>
        <dbReference type="Proteomes" id="UP000886653"/>
    </source>
</evidence>
<protein>
    <recommendedName>
        <fullName evidence="9">Double-strand-break repair protein rad21</fullName>
    </recommendedName>
</protein>
<dbReference type="SUPFAM" id="SSF46785">
    <property type="entry name" value="Winged helix' DNA-binding domain"/>
    <property type="match status" value="1"/>
</dbReference>
<dbReference type="InterPro" id="IPR036390">
    <property type="entry name" value="WH_DNA-bd_sf"/>
</dbReference>
<feature type="compositionally biased region" description="Polar residues" evidence="4">
    <location>
        <begin position="340"/>
        <end position="358"/>
    </location>
</feature>
<dbReference type="Proteomes" id="UP000886653">
    <property type="component" value="Unassembled WGS sequence"/>
</dbReference>
<dbReference type="InterPro" id="IPR023093">
    <property type="entry name" value="ScpA-like_C"/>
</dbReference>
<comment type="similarity">
    <text evidence="2">Belongs to the rad21 family.</text>
</comment>
<keyword evidence="3" id="KW-0539">Nucleus</keyword>
<name>A0A9P6NRS2_9BASI</name>
<dbReference type="OrthoDB" id="10071381at2759"/>
<dbReference type="InterPro" id="IPR039781">
    <property type="entry name" value="Rad21/Rec8-like"/>
</dbReference>
<feature type="region of interest" description="Disordered" evidence="4">
    <location>
        <begin position="608"/>
        <end position="636"/>
    </location>
</feature>